<proteinExistence type="predicted"/>
<reference evidence="2 3" key="1">
    <citation type="submission" date="2020-08" db="EMBL/GenBank/DDBJ databases">
        <title>Genomic Encyclopedia of Type Strains, Phase IV (KMG-V): Genome sequencing to study the core and pangenomes of soil and plant-associated prokaryotes.</title>
        <authorList>
            <person name="Whitman W."/>
        </authorList>
    </citation>
    <scope>NUCLEOTIDE SEQUENCE [LARGE SCALE GENOMIC DNA]</scope>
    <source>
        <strain evidence="2 3">SEMIA 4084</strain>
    </source>
</reference>
<sequence>MRGDGTAERQPICPREGEMPDRAEGGDCGKLDIQTNSPTPANPVIRNSLASTPNG</sequence>
<dbReference type="EMBL" id="JACHBK010000007">
    <property type="protein sequence ID" value="MBB5536676.1"/>
    <property type="molecule type" value="Genomic_DNA"/>
</dbReference>
<gene>
    <name evidence="2" type="ORF">GGD55_003387</name>
</gene>
<comment type="caution">
    <text evidence="2">The sequence shown here is derived from an EMBL/GenBank/DDBJ whole genome shotgun (WGS) entry which is preliminary data.</text>
</comment>
<feature type="compositionally biased region" description="Basic and acidic residues" evidence="1">
    <location>
        <begin position="15"/>
        <end position="30"/>
    </location>
</feature>
<evidence type="ECO:0000313" key="3">
    <source>
        <dbReference type="Proteomes" id="UP000585507"/>
    </source>
</evidence>
<feature type="region of interest" description="Disordered" evidence="1">
    <location>
        <begin position="1"/>
        <end position="55"/>
    </location>
</feature>
<evidence type="ECO:0000256" key="1">
    <source>
        <dbReference type="SAM" id="MobiDB-lite"/>
    </source>
</evidence>
<organism evidence="2 3">
    <name type="scientific">Rhizobium giardinii</name>
    <dbReference type="NCBI Taxonomy" id="56731"/>
    <lineage>
        <taxon>Bacteria</taxon>
        <taxon>Pseudomonadati</taxon>
        <taxon>Pseudomonadota</taxon>
        <taxon>Alphaproteobacteria</taxon>
        <taxon>Hyphomicrobiales</taxon>
        <taxon>Rhizobiaceae</taxon>
        <taxon>Rhizobium/Agrobacterium group</taxon>
        <taxon>Rhizobium</taxon>
    </lineage>
</organism>
<name>A0A7W8X9H3_9HYPH</name>
<protein>
    <submittedName>
        <fullName evidence="2">Uncharacterized protein</fullName>
    </submittedName>
</protein>
<dbReference type="AlphaFoldDB" id="A0A7W8X9H3"/>
<accession>A0A7W8X9H3</accession>
<dbReference type="Proteomes" id="UP000585507">
    <property type="component" value="Unassembled WGS sequence"/>
</dbReference>
<keyword evidence="3" id="KW-1185">Reference proteome</keyword>
<evidence type="ECO:0000313" key="2">
    <source>
        <dbReference type="EMBL" id="MBB5536676.1"/>
    </source>
</evidence>